<reference evidence="13" key="1">
    <citation type="submission" date="2013-12" db="EMBL/GenBank/DDBJ databases">
        <authorList>
            <person name="Genoscope - CEA"/>
        </authorList>
    </citation>
    <scope>NUCLEOTIDE SEQUENCE</scope>
    <source>
        <strain evidence="13">CBS 1993</strain>
    </source>
</reference>
<dbReference type="OrthoDB" id="185373at2759"/>
<evidence type="ECO:0000256" key="12">
    <source>
        <dbReference type="ARBA" id="ARBA00047413"/>
    </source>
</evidence>
<keyword evidence="6" id="KW-0479">Metal-binding</keyword>
<dbReference type="GO" id="GO:0005524">
    <property type="term" value="F:ATP binding"/>
    <property type="evidence" value="ECO:0007669"/>
    <property type="project" value="UniProtKB-KW"/>
</dbReference>
<dbReference type="RefSeq" id="XP_022461220.1">
    <property type="nucleotide sequence ID" value="XM_022600394.1"/>
</dbReference>
<gene>
    <name evidence="13" type="ORF">KUCA_T00005220001</name>
</gene>
<dbReference type="GO" id="GO:0006190">
    <property type="term" value="P:inosine salvage"/>
    <property type="evidence" value="ECO:0007669"/>
    <property type="project" value="InterPro"/>
</dbReference>
<protein>
    <recommendedName>
        <fullName evidence="5">IMP-specific 5'-nucleotidase 1</fullName>
        <ecNumber evidence="4">3.1.3.99</ecNumber>
    </recommendedName>
</protein>
<comment type="similarity">
    <text evidence="2">Belongs to the ISN1 family.</text>
</comment>
<keyword evidence="10" id="KW-0460">Magnesium</keyword>
<keyword evidence="11" id="KW-0546">Nucleotide metabolism</keyword>
<dbReference type="STRING" id="1382522.W6MUF3"/>
<dbReference type="SUPFAM" id="SSF56784">
    <property type="entry name" value="HAD-like"/>
    <property type="match status" value="1"/>
</dbReference>
<evidence type="ECO:0000256" key="6">
    <source>
        <dbReference type="ARBA" id="ARBA00022723"/>
    </source>
</evidence>
<evidence type="ECO:0000256" key="11">
    <source>
        <dbReference type="ARBA" id="ARBA00023080"/>
    </source>
</evidence>
<keyword evidence="8" id="KW-0378">Hydrolase</keyword>
<dbReference type="Pfam" id="PF06437">
    <property type="entry name" value="ISN1"/>
    <property type="match status" value="1"/>
</dbReference>
<comment type="cofactor">
    <cofactor evidence="1">
        <name>Mg(2+)</name>
        <dbReference type="ChEBI" id="CHEBI:18420"/>
    </cofactor>
</comment>
<dbReference type="GeneID" id="34522608"/>
<dbReference type="InterPro" id="IPR036412">
    <property type="entry name" value="HAD-like_sf"/>
</dbReference>
<evidence type="ECO:0000256" key="4">
    <source>
        <dbReference type="ARBA" id="ARBA00012894"/>
    </source>
</evidence>
<dbReference type="GO" id="GO:0071592">
    <property type="term" value="P:nicotinic acid riboside biosynthetic process"/>
    <property type="evidence" value="ECO:0007669"/>
    <property type="project" value="TreeGrafter"/>
</dbReference>
<dbReference type="PANTHER" id="PTHR28213">
    <property type="entry name" value="IMP-SPECIFIC 5'-NUCLEOTIDASE 1"/>
    <property type="match status" value="1"/>
</dbReference>
<proteinExistence type="inferred from homology"/>
<sequence length="353" mass="39676">MQDLGTHELARLKQLIPSIGLFFTRLPLEKAFYIEDERRAISKRRLVAPSFNDIRVILNTAQILELSKRFHRPQSSQLKLITFDGDVTLYEDGKSMEHDSPIIPHLVSLLSQDVTIGVVTAAGYSDPSGLKYEERLHGLLAAVAKSPLLTSDQRENLFVMGGESNYLFRFNSEAGRLVFVPEEDWTLKSMREWAPHDVVATLDFAESILRELVEKLALPAQLIRKEKGVGIVPLKNHKIQREQLEEVVLRCDKRLRAFPPAKRIRFCAFNGGSDVWVDIGDKSLGVQSLQEFLSKKDPVGPANTLHVGDQFAALGANDYKARLSGCTVWVANPGETNAMLTDLLVYMSDWAKY</sequence>
<evidence type="ECO:0000313" key="13">
    <source>
        <dbReference type="EMBL" id="CDK29232.1"/>
    </source>
</evidence>
<dbReference type="AlphaFoldDB" id="W6MUF3"/>
<dbReference type="PANTHER" id="PTHR28213:SF1">
    <property type="entry name" value="IMP-SPECIFIC 5'-NUCLEOTIDASE 1"/>
    <property type="match status" value="1"/>
</dbReference>
<evidence type="ECO:0000313" key="14">
    <source>
        <dbReference type="Proteomes" id="UP000019384"/>
    </source>
</evidence>
<dbReference type="EC" id="3.1.3.99" evidence="4"/>
<reference evidence="13" key="2">
    <citation type="submission" date="2014-02" db="EMBL/GenBank/DDBJ databases">
        <title>Complete DNA sequence of /Kuraishia capsulata/ illustrates novel genomic features among budding yeasts (/Saccharomycotina/).</title>
        <authorList>
            <person name="Morales L."/>
            <person name="Noel B."/>
            <person name="Porcel B."/>
            <person name="Marcet-Houben M."/>
            <person name="Hullo M-F."/>
            <person name="Sacerdot C."/>
            <person name="Tekaia F."/>
            <person name="Leh-Louis V."/>
            <person name="Despons L."/>
            <person name="Khanna V."/>
            <person name="Aury J-M."/>
            <person name="Barbe V."/>
            <person name="Couloux A."/>
            <person name="Labadie K."/>
            <person name="Pelletier E."/>
            <person name="Souciet J-L."/>
            <person name="Boekhout T."/>
            <person name="Gabaldon T."/>
            <person name="Wincker P."/>
            <person name="Dujon B."/>
        </authorList>
    </citation>
    <scope>NUCLEOTIDE SEQUENCE</scope>
    <source>
        <strain evidence="13">CBS 1993</strain>
    </source>
</reference>
<organism evidence="13 14">
    <name type="scientific">Kuraishia capsulata CBS 1993</name>
    <dbReference type="NCBI Taxonomy" id="1382522"/>
    <lineage>
        <taxon>Eukaryota</taxon>
        <taxon>Fungi</taxon>
        <taxon>Dikarya</taxon>
        <taxon>Ascomycota</taxon>
        <taxon>Saccharomycotina</taxon>
        <taxon>Pichiomycetes</taxon>
        <taxon>Pichiales</taxon>
        <taxon>Pichiaceae</taxon>
        <taxon>Kuraishia</taxon>
    </lineage>
</organism>
<name>W6MUF3_9ASCO</name>
<evidence type="ECO:0000256" key="5">
    <source>
        <dbReference type="ARBA" id="ARBA00015544"/>
    </source>
</evidence>
<dbReference type="EMBL" id="HG793130">
    <property type="protein sequence ID" value="CDK29232.1"/>
    <property type="molecule type" value="Genomic_DNA"/>
</dbReference>
<keyword evidence="7" id="KW-0547">Nucleotide-binding</keyword>
<evidence type="ECO:0000256" key="8">
    <source>
        <dbReference type="ARBA" id="ARBA00022801"/>
    </source>
</evidence>
<evidence type="ECO:0000256" key="2">
    <source>
        <dbReference type="ARBA" id="ARBA00005307"/>
    </source>
</evidence>
<accession>W6MUF3</accession>
<dbReference type="Proteomes" id="UP000019384">
    <property type="component" value="Unassembled WGS sequence"/>
</dbReference>
<keyword evidence="14" id="KW-1185">Reference proteome</keyword>
<dbReference type="PIRSF" id="PIRSF028836">
    <property type="entry name" value="ISN1"/>
    <property type="match status" value="1"/>
</dbReference>
<dbReference type="InterPro" id="IPR009453">
    <property type="entry name" value="ISN1"/>
</dbReference>
<dbReference type="GO" id="GO:0071590">
    <property type="term" value="P:nicotinamide riboside biosynthetic process"/>
    <property type="evidence" value="ECO:0007669"/>
    <property type="project" value="TreeGrafter"/>
</dbReference>
<dbReference type="GO" id="GO:0000287">
    <property type="term" value="F:magnesium ion binding"/>
    <property type="evidence" value="ECO:0007669"/>
    <property type="project" value="InterPro"/>
</dbReference>
<evidence type="ECO:0000256" key="10">
    <source>
        <dbReference type="ARBA" id="ARBA00022842"/>
    </source>
</evidence>
<evidence type="ECO:0000256" key="1">
    <source>
        <dbReference type="ARBA" id="ARBA00001946"/>
    </source>
</evidence>
<evidence type="ECO:0000256" key="3">
    <source>
        <dbReference type="ARBA" id="ARBA00011881"/>
    </source>
</evidence>
<evidence type="ECO:0000256" key="9">
    <source>
        <dbReference type="ARBA" id="ARBA00022840"/>
    </source>
</evidence>
<dbReference type="GO" id="GO:0008253">
    <property type="term" value="F:5'-nucleotidase activity"/>
    <property type="evidence" value="ECO:0007669"/>
    <property type="project" value="InterPro"/>
</dbReference>
<dbReference type="GO" id="GO:0009117">
    <property type="term" value="P:nucleotide metabolic process"/>
    <property type="evidence" value="ECO:0007669"/>
    <property type="project" value="UniProtKB-KW"/>
</dbReference>
<keyword evidence="9" id="KW-0067">ATP-binding</keyword>
<comment type="catalytic activity">
    <reaction evidence="12">
        <text>IMP + H2O = inosine + phosphate</text>
        <dbReference type="Rhea" id="RHEA:27718"/>
        <dbReference type="ChEBI" id="CHEBI:15377"/>
        <dbReference type="ChEBI" id="CHEBI:17596"/>
        <dbReference type="ChEBI" id="CHEBI:43474"/>
        <dbReference type="ChEBI" id="CHEBI:58053"/>
        <dbReference type="EC" id="3.1.3.99"/>
    </reaction>
</comment>
<comment type="subunit">
    <text evidence="3">Homotetramer.</text>
</comment>
<evidence type="ECO:0000256" key="7">
    <source>
        <dbReference type="ARBA" id="ARBA00022741"/>
    </source>
</evidence>
<dbReference type="HOGENOM" id="CLU_031816_1_0_1"/>